<dbReference type="VEuPathDB" id="VectorBase:RSAN_052170"/>
<organism evidence="2 3">
    <name type="scientific">Rhipicephalus sanguineus</name>
    <name type="common">Brown dog tick</name>
    <name type="synonym">Ixodes sanguineus</name>
    <dbReference type="NCBI Taxonomy" id="34632"/>
    <lineage>
        <taxon>Eukaryota</taxon>
        <taxon>Metazoa</taxon>
        <taxon>Ecdysozoa</taxon>
        <taxon>Arthropoda</taxon>
        <taxon>Chelicerata</taxon>
        <taxon>Arachnida</taxon>
        <taxon>Acari</taxon>
        <taxon>Parasitiformes</taxon>
        <taxon>Ixodida</taxon>
        <taxon>Ixodoidea</taxon>
        <taxon>Ixodidae</taxon>
        <taxon>Rhipicephalinae</taxon>
        <taxon>Rhipicephalus</taxon>
        <taxon>Rhipicephalus</taxon>
    </lineage>
</organism>
<evidence type="ECO:0000313" key="2">
    <source>
        <dbReference type="EMBL" id="KAH7935559.1"/>
    </source>
</evidence>
<reference evidence="2" key="1">
    <citation type="journal article" date="2020" name="Cell">
        <title>Large-Scale Comparative Analyses of Tick Genomes Elucidate Their Genetic Diversity and Vector Capacities.</title>
        <authorList>
            <consortium name="Tick Genome and Microbiome Consortium (TIGMIC)"/>
            <person name="Jia N."/>
            <person name="Wang J."/>
            <person name="Shi W."/>
            <person name="Du L."/>
            <person name="Sun Y."/>
            <person name="Zhan W."/>
            <person name="Jiang J.F."/>
            <person name="Wang Q."/>
            <person name="Zhang B."/>
            <person name="Ji P."/>
            <person name="Bell-Sakyi L."/>
            <person name="Cui X.M."/>
            <person name="Yuan T.T."/>
            <person name="Jiang B.G."/>
            <person name="Yang W.F."/>
            <person name="Lam T.T."/>
            <person name="Chang Q.C."/>
            <person name="Ding S.J."/>
            <person name="Wang X.J."/>
            <person name="Zhu J.G."/>
            <person name="Ruan X.D."/>
            <person name="Zhao L."/>
            <person name="Wei J.T."/>
            <person name="Ye R.Z."/>
            <person name="Que T.C."/>
            <person name="Du C.H."/>
            <person name="Zhou Y.H."/>
            <person name="Cheng J.X."/>
            <person name="Dai P.F."/>
            <person name="Guo W.B."/>
            <person name="Han X.H."/>
            <person name="Huang E.J."/>
            <person name="Li L.F."/>
            <person name="Wei W."/>
            <person name="Gao Y.C."/>
            <person name="Liu J.Z."/>
            <person name="Shao H.Z."/>
            <person name="Wang X."/>
            <person name="Wang C.C."/>
            <person name="Yang T.C."/>
            <person name="Huo Q.B."/>
            <person name="Li W."/>
            <person name="Chen H.Y."/>
            <person name="Chen S.E."/>
            <person name="Zhou L.G."/>
            <person name="Ni X.B."/>
            <person name="Tian J.H."/>
            <person name="Sheng Y."/>
            <person name="Liu T."/>
            <person name="Pan Y.S."/>
            <person name="Xia L.Y."/>
            <person name="Li J."/>
            <person name="Zhao F."/>
            <person name="Cao W.C."/>
        </authorList>
    </citation>
    <scope>NUCLEOTIDE SEQUENCE</scope>
    <source>
        <strain evidence="2">Rsan-2018</strain>
    </source>
</reference>
<dbReference type="AlphaFoldDB" id="A0A9D4PB86"/>
<proteinExistence type="predicted"/>
<feature type="region of interest" description="Disordered" evidence="1">
    <location>
        <begin position="107"/>
        <end position="133"/>
    </location>
</feature>
<dbReference type="EMBL" id="JABSTV010001255">
    <property type="protein sequence ID" value="KAH7935559.1"/>
    <property type="molecule type" value="Genomic_DNA"/>
</dbReference>
<keyword evidence="3" id="KW-1185">Reference proteome</keyword>
<protein>
    <submittedName>
        <fullName evidence="2">Uncharacterized protein</fullName>
    </submittedName>
</protein>
<dbReference type="PANTHER" id="PTHR44809:SF1">
    <property type="entry name" value="PROTEIN O-MANNOSYL-TRANSFERASE TMTC1"/>
    <property type="match status" value="1"/>
</dbReference>
<dbReference type="Proteomes" id="UP000821837">
    <property type="component" value="Unassembled WGS sequence"/>
</dbReference>
<evidence type="ECO:0000256" key="1">
    <source>
        <dbReference type="SAM" id="MobiDB-lite"/>
    </source>
</evidence>
<reference evidence="2" key="2">
    <citation type="submission" date="2021-09" db="EMBL/GenBank/DDBJ databases">
        <authorList>
            <person name="Jia N."/>
            <person name="Wang J."/>
            <person name="Shi W."/>
            <person name="Du L."/>
            <person name="Sun Y."/>
            <person name="Zhan W."/>
            <person name="Jiang J."/>
            <person name="Wang Q."/>
            <person name="Zhang B."/>
            <person name="Ji P."/>
            <person name="Sakyi L.B."/>
            <person name="Cui X."/>
            <person name="Yuan T."/>
            <person name="Jiang B."/>
            <person name="Yang W."/>
            <person name="Lam T.T.-Y."/>
            <person name="Chang Q."/>
            <person name="Ding S."/>
            <person name="Wang X."/>
            <person name="Zhu J."/>
            <person name="Ruan X."/>
            <person name="Zhao L."/>
            <person name="Wei J."/>
            <person name="Que T."/>
            <person name="Du C."/>
            <person name="Cheng J."/>
            <person name="Dai P."/>
            <person name="Han X."/>
            <person name="Huang E."/>
            <person name="Gao Y."/>
            <person name="Liu J."/>
            <person name="Shao H."/>
            <person name="Ye R."/>
            <person name="Li L."/>
            <person name="Wei W."/>
            <person name="Wang X."/>
            <person name="Wang C."/>
            <person name="Huo Q."/>
            <person name="Li W."/>
            <person name="Guo W."/>
            <person name="Chen H."/>
            <person name="Chen S."/>
            <person name="Zhou L."/>
            <person name="Zhou L."/>
            <person name="Ni X."/>
            <person name="Tian J."/>
            <person name="Zhou Y."/>
            <person name="Sheng Y."/>
            <person name="Liu T."/>
            <person name="Pan Y."/>
            <person name="Xia L."/>
            <person name="Li J."/>
            <person name="Zhao F."/>
            <person name="Cao W."/>
        </authorList>
    </citation>
    <scope>NUCLEOTIDE SEQUENCE</scope>
    <source>
        <strain evidence="2">Rsan-2018</strain>
        <tissue evidence="2">Larvae</tissue>
    </source>
</reference>
<feature type="compositionally biased region" description="Basic residues" evidence="1">
    <location>
        <begin position="112"/>
        <end position="122"/>
    </location>
</feature>
<name>A0A9D4PB86_RHISA</name>
<comment type="caution">
    <text evidence="2">The sequence shown here is derived from an EMBL/GenBank/DDBJ whole genome shotgun (WGS) entry which is preliminary data.</text>
</comment>
<dbReference type="PANTHER" id="PTHR44809">
    <property type="match status" value="1"/>
</dbReference>
<dbReference type="InterPro" id="IPR052943">
    <property type="entry name" value="TMTC_O-mannosyl-trnsfr"/>
</dbReference>
<accession>A0A9D4PB86</accession>
<sequence>MASGSWLSGSGESSLLHAYLESSGGASATTGLSIHSNGNRKACSHSDTVHKVCSGESTRAADMVRTFAGSLCALCASVLSKTRSYFKDPWGLQQAASSNTVTVEDHQLQRRSSSHCQRRRHPQQQQQRRRDAEVGAAKVPTCCDYSVRRKWCWTAWMPALCASVVGALCYVNSLDGDFVHDDMVAVVGNLDVNGDSRRHASSSSSSLWINDFWGRPMADPRRHKSYRPLTVLTGQSRQPGGLAERFPFHTSDGRGKIPGKCEARVLFFSHQLSAWHRAWEMRKATEDFVECGAQILE</sequence>
<gene>
    <name evidence="2" type="ORF">HPB52_009904</name>
</gene>
<evidence type="ECO:0000313" key="3">
    <source>
        <dbReference type="Proteomes" id="UP000821837"/>
    </source>
</evidence>